<gene>
    <name evidence="1" type="ORF">HJA87_01190</name>
</gene>
<sequence>MREQPVGEAVDDDYFVPEGLMWLPAKEIDVSEVHQSLVKAVAGSRGVEFFTTYVLDAAMASQLGRVQLAIDHTAGEACGIFLTDRMADADPAKSDPIFVDEATEPFKFRYFDDVEEAVWAYSEHLKKAGIHPWMQP</sequence>
<dbReference type="Proteomes" id="UP000720124">
    <property type="component" value="Unassembled WGS sequence"/>
</dbReference>
<name>A0ABS7LAM8_9HYPH</name>
<dbReference type="RefSeq" id="WP_207601570.1">
    <property type="nucleotide sequence ID" value="NZ_CP071612.1"/>
</dbReference>
<dbReference type="EMBL" id="JABTXI010000001">
    <property type="protein sequence ID" value="MBY3588512.1"/>
    <property type="molecule type" value="Genomic_DNA"/>
</dbReference>
<keyword evidence="2" id="KW-1185">Reference proteome</keyword>
<protein>
    <submittedName>
        <fullName evidence="1">Uncharacterized protein</fullName>
    </submittedName>
</protein>
<evidence type="ECO:0000313" key="2">
    <source>
        <dbReference type="Proteomes" id="UP000720124"/>
    </source>
</evidence>
<organism evidence="1 2">
    <name type="scientific">Rhizobium bangladeshense</name>
    <dbReference type="NCBI Taxonomy" id="1138189"/>
    <lineage>
        <taxon>Bacteria</taxon>
        <taxon>Pseudomonadati</taxon>
        <taxon>Pseudomonadota</taxon>
        <taxon>Alphaproteobacteria</taxon>
        <taxon>Hyphomicrobiales</taxon>
        <taxon>Rhizobiaceae</taxon>
        <taxon>Rhizobium/Agrobacterium group</taxon>
        <taxon>Rhizobium</taxon>
    </lineage>
</organism>
<reference evidence="1 2" key="1">
    <citation type="submission" date="2020-06" db="EMBL/GenBank/DDBJ databases">
        <title>Global-level population genomics: horizontal gene transfer, symbiosis and evolution in Rhizobia.</title>
        <authorList>
            <person name="Gai Y."/>
        </authorList>
    </citation>
    <scope>NUCLEOTIDE SEQUENCE [LARGE SCALE GENOMIC DNA]</scope>
    <source>
        <strain evidence="1 2">PLR6_1b</strain>
    </source>
</reference>
<comment type="caution">
    <text evidence="1">The sequence shown here is derived from an EMBL/GenBank/DDBJ whole genome shotgun (WGS) entry which is preliminary data.</text>
</comment>
<evidence type="ECO:0000313" key="1">
    <source>
        <dbReference type="EMBL" id="MBY3588512.1"/>
    </source>
</evidence>
<accession>A0ABS7LAM8</accession>
<dbReference type="GeneID" id="66147392"/>
<proteinExistence type="predicted"/>